<reference evidence="2" key="1">
    <citation type="submission" date="2016-10" db="EMBL/GenBank/DDBJ databases">
        <authorList>
            <person name="Varghese N."/>
            <person name="Submissions S."/>
        </authorList>
    </citation>
    <scope>NUCLEOTIDE SEQUENCE [LARGE SCALE GENOMIC DNA]</scope>
    <source>
        <strain evidence="2">CGMCC 1.8911</strain>
    </source>
</reference>
<accession>A0A1G9EW03</accession>
<dbReference type="EMBL" id="FNFI01000023">
    <property type="protein sequence ID" value="SDK80352.1"/>
    <property type="molecule type" value="Genomic_DNA"/>
</dbReference>
<name>A0A1G9EW03_9STAP</name>
<organism evidence="1 2">
    <name type="scientific">Jeotgalicoccus aerolatus</name>
    <dbReference type="NCBI Taxonomy" id="709510"/>
    <lineage>
        <taxon>Bacteria</taxon>
        <taxon>Bacillati</taxon>
        <taxon>Bacillota</taxon>
        <taxon>Bacilli</taxon>
        <taxon>Bacillales</taxon>
        <taxon>Staphylococcaceae</taxon>
        <taxon>Jeotgalicoccus</taxon>
    </lineage>
</organism>
<proteinExistence type="predicted"/>
<evidence type="ECO:0000313" key="1">
    <source>
        <dbReference type="EMBL" id="SDK80352.1"/>
    </source>
</evidence>
<evidence type="ECO:0000313" key="2">
    <source>
        <dbReference type="Proteomes" id="UP000242700"/>
    </source>
</evidence>
<gene>
    <name evidence="1" type="ORF">SAMN05216187_1234</name>
</gene>
<protein>
    <submittedName>
        <fullName evidence="1">Uncharacterized protein</fullName>
    </submittedName>
</protein>
<dbReference type="Proteomes" id="UP000242700">
    <property type="component" value="Unassembled WGS sequence"/>
</dbReference>
<dbReference type="AlphaFoldDB" id="A0A1G9EW03"/>
<sequence>MTDEKALKEEIQDFYLNDGSYDEVEIDFGEAQGEEEN</sequence>